<accession>L8JP81</accession>
<organism evidence="1 2">
    <name type="scientific">Fulvivirga imtechensis AK7</name>
    <dbReference type="NCBI Taxonomy" id="1237149"/>
    <lineage>
        <taxon>Bacteria</taxon>
        <taxon>Pseudomonadati</taxon>
        <taxon>Bacteroidota</taxon>
        <taxon>Cytophagia</taxon>
        <taxon>Cytophagales</taxon>
        <taxon>Fulvivirgaceae</taxon>
        <taxon>Fulvivirga</taxon>
    </lineage>
</organism>
<reference evidence="1 2" key="1">
    <citation type="submission" date="2012-12" db="EMBL/GenBank/DDBJ databases">
        <title>Genome assembly of Fulvivirga imtechensis AK7.</title>
        <authorList>
            <person name="Nupur N."/>
            <person name="Khatri I."/>
            <person name="Kumar R."/>
            <person name="Subramanian S."/>
            <person name="Pinnaka A."/>
        </authorList>
    </citation>
    <scope>NUCLEOTIDE SEQUENCE [LARGE SCALE GENOMIC DNA]</scope>
    <source>
        <strain evidence="1 2">AK7</strain>
    </source>
</reference>
<evidence type="ECO:0000313" key="1">
    <source>
        <dbReference type="EMBL" id="ELR69192.1"/>
    </source>
</evidence>
<dbReference type="AlphaFoldDB" id="L8JP81"/>
<gene>
    <name evidence="1" type="ORF">C900_05388</name>
</gene>
<protein>
    <submittedName>
        <fullName evidence="1">Uncharacterized protein</fullName>
    </submittedName>
</protein>
<evidence type="ECO:0000313" key="2">
    <source>
        <dbReference type="Proteomes" id="UP000011135"/>
    </source>
</evidence>
<name>L8JP81_9BACT</name>
<dbReference type="STRING" id="1237149.C900_05388"/>
<proteinExistence type="predicted"/>
<dbReference type="RefSeq" id="WP_009582479.1">
    <property type="nucleotide sequence ID" value="NZ_AMZN01000082.1"/>
</dbReference>
<sequence length="69" mass="8368">MKVHKNDDVKISHKDRSINWYKRTKLLPSFRLIYLRIDSRYSVSVEIEWLGFGMGFELEYKRKEDTNAD</sequence>
<keyword evidence="2" id="KW-1185">Reference proteome</keyword>
<dbReference type="EMBL" id="AMZN01000082">
    <property type="protein sequence ID" value="ELR69192.1"/>
    <property type="molecule type" value="Genomic_DNA"/>
</dbReference>
<dbReference type="Proteomes" id="UP000011135">
    <property type="component" value="Unassembled WGS sequence"/>
</dbReference>
<comment type="caution">
    <text evidence="1">The sequence shown here is derived from an EMBL/GenBank/DDBJ whole genome shotgun (WGS) entry which is preliminary data.</text>
</comment>